<keyword evidence="2" id="KW-1185">Reference proteome</keyword>
<name>A0A8J6LKC8_TENMO</name>
<organism evidence="1 2">
    <name type="scientific">Tenebrio molitor</name>
    <name type="common">Yellow mealworm beetle</name>
    <dbReference type="NCBI Taxonomy" id="7067"/>
    <lineage>
        <taxon>Eukaryota</taxon>
        <taxon>Metazoa</taxon>
        <taxon>Ecdysozoa</taxon>
        <taxon>Arthropoda</taxon>
        <taxon>Hexapoda</taxon>
        <taxon>Insecta</taxon>
        <taxon>Pterygota</taxon>
        <taxon>Neoptera</taxon>
        <taxon>Endopterygota</taxon>
        <taxon>Coleoptera</taxon>
        <taxon>Polyphaga</taxon>
        <taxon>Cucujiformia</taxon>
        <taxon>Tenebrionidae</taxon>
        <taxon>Tenebrio</taxon>
    </lineage>
</organism>
<evidence type="ECO:0000313" key="1">
    <source>
        <dbReference type="EMBL" id="KAH0822158.1"/>
    </source>
</evidence>
<reference evidence="1" key="2">
    <citation type="submission" date="2021-08" db="EMBL/GenBank/DDBJ databases">
        <authorList>
            <person name="Eriksson T."/>
        </authorList>
    </citation>
    <scope>NUCLEOTIDE SEQUENCE</scope>
    <source>
        <strain evidence="1">Stoneville</strain>
        <tissue evidence="1">Whole head</tissue>
    </source>
</reference>
<dbReference type="Proteomes" id="UP000719412">
    <property type="component" value="Unassembled WGS sequence"/>
</dbReference>
<gene>
    <name evidence="1" type="ORF">GEV33_000633</name>
</gene>
<dbReference type="EMBL" id="JABDTM020003985">
    <property type="protein sequence ID" value="KAH0822158.1"/>
    <property type="molecule type" value="Genomic_DNA"/>
</dbReference>
<proteinExistence type="predicted"/>
<comment type="caution">
    <text evidence="1">The sequence shown here is derived from an EMBL/GenBank/DDBJ whole genome shotgun (WGS) entry which is preliminary data.</text>
</comment>
<accession>A0A8J6LKC8</accession>
<reference evidence="1" key="1">
    <citation type="journal article" date="2020" name="J Insects Food Feed">
        <title>The yellow mealworm (Tenebrio molitor) genome: a resource for the emerging insects as food and feed industry.</title>
        <authorList>
            <person name="Eriksson T."/>
            <person name="Andere A."/>
            <person name="Kelstrup H."/>
            <person name="Emery V."/>
            <person name="Picard C."/>
        </authorList>
    </citation>
    <scope>NUCLEOTIDE SEQUENCE</scope>
    <source>
        <strain evidence="1">Stoneville</strain>
        <tissue evidence="1">Whole head</tissue>
    </source>
</reference>
<sequence length="197" mass="21650">MKAKRQQTTEPSICSCKISTNSESLCIPPYLRGAIIRKKLFLFAPPTGSKESVATSTRPELEHIFILFEHFHTPCFLTWVHATLVETIIIVAVNKSYIPCTQHPSFAPRDRKTHHTNEILRRGGGRVSGTAPDLISTTRVWGGDRRSCGANDRGALSGGEAAALYPCGKIKSALSARIISRAWISHTTKNGVVEVRL</sequence>
<dbReference type="AlphaFoldDB" id="A0A8J6LKC8"/>
<evidence type="ECO:0000313" key="2">
    <source>
        <dbReference type="Proteomes" id="UP000719412"/>
    </source>
</evidence>
<protein>
    <submittedName>
        <fullName evidence="1">Uncharacterized protein</fullName>
    </submittedName>
</protein>